<reference evidence="5 6" key="1">
    <citation type="journal article" date="2018" name="PLoS Pathog.">
        <title>Evolution of structural diversity of trichothecenes, a family of toxins produced by plant pathogenic and entomopathogenic fungi.</title>
        <authorList>
            <person name="Proctor R.H."/>
            <person name="McCormick S.P."/>
            <person name="Kim H.S."/>
            <person name="Cardoza R.E."/>
            <person name="Stanley A.M."/>
            <person name="Lindo L."/>
            <person name="Kelly A."/>
            <person name="Brown D.W."/>
            <person name="Lee T."/>
            <person name="Vaughan M.M."/>
            <person name="Alexander N.J."/>
            <person name="Busman M."/>
            <person name="Gutierrez S."/>
        </authorList>
    </citation>
    <scope>NUCLEOTIDE SEQUENCE [LARGE SCALE GENOMIC DNA]</scope>
    <source>
        <strain evidence="5 6">IBT 40837</strain>
    </source>
</reference>
<proteinExistence type="predicted"/>
<dbReference type="PANTHER" id="PTHR31001">
    <property type="entry name" value="UNCHARACTERIZED TRANSCRIPTIONAL REGULATORY PROTEIN"/>
    <property type="match status" value="1"/>
</dbReference>
<dbReference type="GO" id="GO:0003677">
    <property type="term" value="F:DNA binding"/>
    <property type="evidence" value="ECO:0007669"/>
    <property type="project" value="InterPro"/>
</dbReference>
<dbReference type="InterPro" id="IPR050613">
    <property type="entry name" value="Sec_Metabolite_Reg"/>
</dbReference>
<dbReference type="Pfam" id="PF04082">
    <property type="entry name" value="Fungal_trans"/>
    <property type="match status" value="1"/>
</dbReference>
<dbReference type="AlphaFoldDB" id="A0A395NW74"/>
<sequence>MLQPLLVEQPKRPSTDLKGFSCAERECSFVAPVRGKRRRTKPPRETLHARLRRYEEMLKSYGAKIEPCEDFDGSDTETDPQSTPRTDDGILPKADGPSIRLGSEDGNAKFIMKEGASRYFDSALWSHLSADFQHPEATNFTEPGEDIHIDEGGLFFEPESSDKAINLTKLHPPWLVLEKLKDVFIDRVDPMMKILHIPTFWAALTNGLQRPHELPKSLEALLFSFYLVTISTLKEEESQCLFAEQHSVVLSRYRIATRQALLNARNTYRCDTLFILSGVAIRLARKMGLHRDGTFLGLPPFETEMRRRIWWHLAHVDFRTADVMGTKPSAEISGCDTKWPINVEDGELSPDMTELPKDRSGITAISLCLIKCEIIETLCKYTMSCPHDLRWEALFSPDVPLAKKDSLIEQVEDHIEKKYLRYYDPSNPLHTFISIIMRSAICKMRLVAHNQRQFTHRSSKASEKDHDIAFFNAMKLLEYANLIQSGHMGLDKYMWQIGTSYLWNTMLYLLIEVRNRKKGPEVDKAWRLIGVVFESCPQVLEELTGSVYMALGKWTLEVWESHVEASKAEGLPEPLAPGYIHEIRAWQRAKMESEARAKGDAGDARPTTRYSSSCDKISYADYVDVGYSESRDFPNLMSFEMDPNQWVQWEQLMVEQSRFL</sequence>
<organism evidence="5 6">
    <name type="scientific">Trichoderma arundinaceum</name>
    <dbReference type="NCBI Taxonomy" id="490622"/>
    <lineage>
        <taxon>Eukaryota</taxon>
        <taxon>Fungi</taxon>
        <taxon>Dikarya</taxon>
        <taxon>Ascomycota</taxon>
        <taxon>Pezizomycotina</taxon>
        <taxon>Sordariomycetes</taxon>
        <taxon>Hypocreomycetidae</taxon>
        <taxon>Hypocreales</taxon>
        <taxon>Hypocreaceae</taxon>
        <taxon>Trichoderma</taxon>
    </lineage>
</organism>
<feature type="region of interest" description="Disordered" evidence="3">
    <location>
        <begin position="65"/>
        <end position="99"/>
    </location>
</feature>
<dbReference type="InterPro" id="IPR007219">
    <property type="entry name" value="XnlR_reg_dom"/>
</dbReference>
<dbReference type="CDD" id="cd12148">
    <property type="entry name" value="fungal_TF_MHR"/>
    <property type="match status" value="1"/>
</dbReference>
<dbReference type="OrthoDB" id="435881at2759"/>
<keyword evidence="6" id="KW-1185">Reference proteome</keyword>
<dbReference type="PANTHER" id="PTHR31001:SF85">
    <property type="entry name" value="ZN(II)2CYS6 TRANSCRIPTION FACTOR (EUROFUNG)"/>
    <property type="match status" value="1"/>
</dbReference>
<dbReference type="GO" id="GO:0005634">
    <property type="term" value="C:nucleus"/>
    <property type="evidence" value="ECO:0007669"/>
    <property type="project" value="UniProtKB-SubCell"/>
</dbReference>
<dbReference type="SMART" id="SM00906">
    <property type="entry name" value="Fungal_trans"/>
    <property type="match status" value="1"/>
</dbReference>
<evidence type="ECO:0000256" key="2">
    <source>
        <dbReference type="ARBA" id="ARBA00023242"/>
    </source>
</evidence>
<accession>A0A395NW74</accession>
<name>A0A395NW74_TRIAR</name>
<evidence type="ECO:0000313" key="5">
    <source>
        <dbReference type="EMBL" id="RFU80047.1"/>
    </source>
</evidence>
<dbReference type="STRING" id="490622.A0A395NW74"/>
<evidence type="ECO:0000259" key="4">
    <source>
        <dbReference type="SMART" id="SM00906"/>
    </source>
</evidence>
<dbReference type="GO" id="GO:0008270">
    <property type="term" value="F:zinc ion binding"/>
    <property type="evidence" value="ECO:0007669"/>
    <property type="project" value="InterPro"/>
</dbReference>
<comment type="caution">
    <text evidence="5">The sequence shown here is derived from an EMBL/GenBank/DDBJ whole genome shotgun (WGS) entry which is preliminary data.</text>
</comment>
<evidence type="ECO:0000256" key="3">
    <source>
        <dbReference type="SAM" id="MobiDB-lite"/>
    </source>
</evidence>
<dbReference type="Proteomes" id="UP000266272">
    <property type="component" value="Unassembled WGS sequence"/>
</dbReference>
<feature type="compositionally biased region" description="Acidic residues" evidence="3">
    <location>
        <begin position="68"/>
        <end position="78"/>
    </location>
</feature>
<dbReference type="EMBL" id="PXOA01000127">
    <property type="protein sequence ID" value="RFU80047.1"/>
    <property type="molecule type" value="Genomic_DNA"/>
</dbReference>
<comment type="subcellular location">
    <subcellularLocation>
        <location evidence="1">Nucleus</location>
    </subcellularLocation>
</comment>
<keyword evidence="2" id="KW-0539">Nucleus</keyword>
<gene>
    <name evidence="5" type="ORF">TARUN_2165</name>
</gene>
<protein>
    <submittedName>
        <fullName evidence="5">C6 transcription factor</fullName>
    </submittedName>
</protein>
<dbReference type="GO" id="GO:0006351">
    <property type="term" value="P:DNA-templated transcription"/>
    <property type="evidence" value="ECO:0007669"/>
    <property type="project" value="InterPro"/>
</dbReference>
<feature type="domain" description="Xylanolytic transcriptional activator regulatory" evidence="4">
    <location>
        <begin position="273"/>
        <end position="346"/>
    </location>
</feature>
<evidence type="ECO:0000313" key="6">
    <source>
        <dbReference type="Proteomes" id="UP000266272"/>
    </source>
</evidence>
<evidence type="ECO:0000256" key="1">
    <source>
        <dbReference type="ARBA" id="ARBA00004123"/>
    </source>
</evidence>